<dbReference type="AlphaFoldDB" id="A0A3M7SB54"/>
<reference evidence="1 2" key="1">
    <citation type="journal article" date="2018" name="Sci. Rep.">
        <title>Genomic signatures of local adaptation to the degree of environmental predictability in rotifers.</title>
        <authorList>
            <person name="Franch-Gras L."/>
            <person name="Hahn C."/>
            <person name="Garcia-Roger E.M."/>
            <person name="Carmona M.J."/>
            <person name="Serra M."/>
            <person name="Gomez A."/>
        </authorList>
    </citation>
    <scope>NUCLEOTIDE SEQUENCE [LARGE SCALE GENOMIC DNA]</scope>
    <source>
        <strain evidence="1">HYR1</strain>
    </source>
</reference>
<evidence type="ECO:0000313" key="1">
    <source>
        <dbReference type="EMBL" id="RNA33026.1"/>
    </source>
</evidence>
<gene>
    <name evidence="1" type="ORF">BpHYR1_025532</name>
</gene>
<protein>
    <submittedName>
        <fullName evidence="1">Uncharacterized protein</fullName>
    </submittedName>
</protein>
<feature type="non-terminal residue" evidence="1">
    <location>
        <position position="1"/>
    </location>
</feature>
<dbReference type="Proteomes" id="UP000276133">
    <property type="component" value="Unassembled WGS sequence"/>
</dbReference>
<keyword evidence="2" id="KW-1185">Reference proteome</keyword>
<accession>A0A3M7SB54</accession>
<evidence type="ECO:0000313" key="2">
    <source>
        <dbReference type="Proteomes" id="UP000276133"/>
    </source>
</evidence>
<comment type="caution">
    <text evidence="1">The sequence shown here is derived from an EMBL/GenBank/DDBJ whole genome shotgun (WGS) entry which is preliminary data.</text>
</comment>
<dbReference type="EMBL" id="REGN01001708">
    <property type="protein sequence ID" value="RNA33026.1"/>
    <property type="molecule type" value="Genomic_DNA"/>
</dbReference>
<sequence>ILKHVLNLASEIASDLVKFLNSKILILLMIRLCDDKILDRIDILKVLDNFKMLELPCSQNEFY</sequence>
<organism evidence="1 2">
    <name type="scientific">Brachionus plicatilis</name>
    <name type="common">Marine rotifer</name>
    <name type="synonym">Brachionus muelleri</name>
    <dbReference type="NCBI Taxonomy" id="10195"/>
    <lineage>
        <taxon>Eukaryota</taxon>
        <taxon>Metazoa</taxon>
        <taxon>Spiralia</taxon>
        <taxon>Gnathifera</taxon>
        <taxon>Rotifera</taxon>
        <taxon>Eurotatoria</taxon>
        <taxon>Monogononta</taxon>
        <taxon>Pseudotrocha</taxon>
        <taxon>Ploima</taxon>
        <taxon>Brachionidae</taxon>
        <taxon>Brachionus</taxon>
    </lineage>
</organism>
<proteinExistence type="predicted"/>
<name>A0A3M7SB54_BRAPC</name>